<reference evidence="3" key="1">
    <citation type="submission" date="2017-01" db="EMBL/GenBank/DDBJ databases">
        <authorList>
            <person name="Varghese N."/>
            <person name="Submissions S."/>
        </authorList>
    </citation>
    <scope>NUCLEOTIDE SEQUENCE [LARGE SCALE GENOMIC DNA]</scope>
    <source>
        <strain evidence="3">DSM 23145</strain>
    </source>
</reference>
<dbReference type="EMBL" id="FTOI01000013">
    <property type="protein sequence ID" value="SIS96080.1"/>
    <property type="molecule type" value="Genomic_DNA"/>
</dbReference>
<dbReference type="Proteomes" id="UP000185839">
    <property type="component" value="Unassembled WGS sequence"/>
</dbReference>
<evidence type="ECO:0008006" key="4">
    <source>
        <dbReference type="Google" id="ProtNLM"/>
    </source>
</evidence>
<sequence length="394" mass="42473">MNRILYFLLCLITLSLQGQVGINTQNPETTFEVVGKPDDLNHYDGIIPPRITGDQLAAKFYSSTKKGAIVFVTSVPNNLAGQVINVVVGGFYYFDGNLWKAFEDDTLEDVVGRGNYSPKYISFIGSAANPLRDGALGMNENTYSMYFGNMNPNHTGNYNIGFGYGSLENITTSTYSTAIGSFAGQKTTSGNANSFFGDEAGTNNTVGHKNSLFGMAAAYHNKVGSFNSIFGYKAGQFRNLGNYNILIGNSAGSSSGTEPVTNLGNNNVFIGTAAGFGELNLNNKLIIHSNNSLRAIDYNSVTLDGVFINPGLSSLSNALVTGDFLERWFKLNGKLIVNPSQLESGNEYTKIIVSKTDGTFGWEEKNSLLSVPIPPNSGNYLLKSVSGVMQWIPE</sequence>
<proteinExistence type="predicted"/>
<evidence type="ECO:0000313" key="3">
    <source>
        <dbReference type="Proteomes" id="UP000185839"/>
    </source>
</evidence>
<keyword evidence="3" id="KW-1185">Reference proteome</keyword>
<accession>A0A1N7NCR5</accession>
<gene>
    <name evidence="2" type="ORF">SAMN05421789_11367</name>
</gene>
<keyword evidence="1" id="KW-0732">Signal</keyword>
<name>A0A1N7NCR5_9FLAO</name>
<protein>
    <recommendedName>
        <fullName evidence="4">T9SS C-terminal target domain-containing protein</fullName>
    </recommendedName>
</protein>
<feature type="signal peptide" evidence="1">
    <location>
        <begin position="1"/>
        <end position="20"/>
    </location>
</feature>
<dbReference type="STRING" id="713588.SAMN05421789_11367"/>
<dbReference type="RefSeq" id="WP_076387982.1">
    <property type="nucleotide sequence ID" value="NZ_FTOI01000013.1"/>
</dbReference>
<feature type="chain" id="PRO_5012952834" description="T9SS C-terminal target domain-containing protein" evidence="1">
    <location>
        <begin position="21"/>
        <end position="394"/>
    </location>
</feature>
<dbReference type="OrthoDB" id="1218949at2"/>
<evidence type="ECO:0000256" key="1">
    <source>
        <dbReference type="SAM" id="SignalP"/>
    </source>
</evidence>
<dbReference type="AlphaFoldDB" id="A0A1N7NCR5"/>
<organism evidence="2 3">
    <name type="scientific">Kaistella chaponensis</name>
    <dbReference type="NCBI Taxonomy" id="713588"/>
    <lineage>
        <taxon>Bacteria</taxon>
        <taxon>Pseudomonadati</taxon>
        <taxon>Bacteroidota</taxon>
        <taxon>Flavobacteriia</taxon>
        <taxon>Flavobacteriales</taxon>
        <taxon>Weeksellaceae</taxon>
        <taxon>Chryseobacterium group</taxon>
        <taxon>Kaistella</taxon>
    </lineage>
</organism>
<evidence type="ECO:0000313" key="2">
    <source>
        <dbReference type="EMBL" id="SIS96080.1"/>
    </source>
</evidence>